<name>A0A238H8J7_9BURK</name>
<dbReference type="AlphaFoldDB" id="A0A238H8J7"/>
<dbReference type="RefSeq" id="WP_048989158.1">
    <property type="nucleotide sequence ID" value="NZ_FXAN01000079.1"/>
</dbReference>
<dbReference type="Proteomes" id="UP000198460">
    <property type="component" value="Unassembled WGS sequence"/>
</dbReference>
<dbReference type="EMBL" id="FXAN01000079">
    <property type="protein sequence ID" value="SMG01659.1"/>
    <property type="molecule type" value="Genomic_DNA"/>
</dbReference>
<proteinExistence type="predicted"/>
<evidence type="ECO:0000313" key="2">
    <source>
        <dbReference type="Proteomes" id="UP000198460"/>
    </source>
</evidence>
<reference evidence="1 2" key="1">
    <citation type="submission" date="2017-04" db="EMBL/GenBank/DDBJ databases">
        <authorList>
            <person name="Afonso C.L."/>
            <person name="Miller P.J."/>
            <person name="Scott M.A."/>
            <person name="Spackman E."/>
            <person name="Goraichik I."/>
            <person name="Dimitrov K.M."/>
            <person name="Suarez D.L."/>
            <person name="Swayne D.E."/>
        </authorList>
    </citation>
    <scope>NUCLEOTIDE SEQUENCE [LARGE SCALE GENOMIC DNA]</scope>
    <source>
        <strain evidence="1">LMG 28154</strain>
    </source>
</reference>
<sequence length="212" mass="23097">MLIQKFHPGIRLGQQPTLVTSGNALFSRQGHWDGGSTFHCVAMALAMLGKLDDPVYLPYHASGPEQVVWDDAWPHYLHGLTLPELASFIAELNLDVRPAMCTADGADLLHFVQRELQAGWSVIIGWQQRHPVKWRAALVVGMEGQQNGRTFEPHAMLLIDPAGNEPGLAGFNARLDRNGNAPFRHRSLAAARSVKLLGGVSIRSIGGSIVDA</sequence>
<accession>A0A238H8J7</accession>
<evidence type="ECO:0008006" key="3">
    <source>
        <dbReference type="Google" id="ProtNLM"/>
    </source>
</evidence>
<organism evidence="1 2">
    <name type="scientific">Burkholderia singularis</name>
    <dbReference type="NCBI Taxonomy" id="1503053"/>
    <lineage>
        <taxon>Bacteria</taxon>
        <taxon>Pseudomonadati</taxon>
        <taxon>Pseudomonadota</taxon>
        <taxon>Betaproteobacteria</taxon>
        <taxon>Burkholderiales</taxon>
        <taxon>Burkholderiaceae</taxon>
        <taxon>Burkholderia</taxon>
        <taxon>pseudomallei group</taxon>
    </lineage>
</organism>
<gene>
    <name evidence="1" type="ORF">BSIN_4543</name>
</gene>
<evidence type="ECO:0000313" key="1">
    <source>
        <dbReference type="EMBL" id="SMG01659.1"/>
    </source>
</evidence>
<protein>
    <recommendedName>
        <fullName evidence="3">Peptidase C39-like domain-containing protein</fullName>
    </recommendedName>
</protein>